<dbReference type="SMART" id="SM00255">
    <property type="entry name" value="TIR"/>
    <property type="match status" value="1"/>
</dbReference>
<dbReference type="InterPro" id="IPR001611">
    <property type="entry name" value="Leu-rich_rpt"/>
</dbReference>
<feature type="chain" id="PRO_5034707786" evidence="14">
    <location>
        <begin position="32"/>
        <end position="711"/>
    </location>
</feature>
<evidence type="ECO:0000256" key="8">
    <source>
        <dbReference type="ARBA" id="ARBA00022859"/>
    </source>
</evidence>
<evidence type="ECO:0000256" key="1">
    <source>
        <dbReference type="ARBA" id="ARBA00004479"/>
    </source>
</evidence>
<evidence type="ECO:0000256" key="11">
    <source>
        <dbReference type="ARBA" id="ARBA00023170"/>
    </source>
</evidence>
<dbReference type="InterPro" id="IPR035897">
    <property type="entry name" value="Toll_tir_struct_dom_sf"/>
</dbReference>
<comment type="subcellular location">
    <subcellularLocation>
        <location evidence="1">Membrane</location>
        <topology evidence="1">Single-pass type I membrane protein</topology>
    </subcellularLocation>
</comment>
<evidence type="ECO:0000313" key="16">
    <source>
        <dbReference type="Proteomes" id="UP000694844"/>
    </source>
</evidence>
<keyword evidence="3" id="KW-0399">Innate immunity</keyword>
<evidence type="ECO:0000256" key="14">
    <source>
        <dbReference type="SAM" id="SignalP"/>
    </source>
</evidence>
<dbReference type="GeneID" id="111127016"/>
<dbReference type="Proteomes" id="UP000694844">
    <property type="component" value="Chromosome 3"/>
</dbReference>
<feature type="signal peptide" evidence="14">
    <location>
        <begin position="1"/>
        <end position="31"/>
    </location>
</feature>
<dbReference type="RefSeq" id="XP_022327704.1">
    <property type="nucleotide sequence ID" value="XM_022471996.1"/>
</dbReference>
<dbReference type="Pfam" id="PF13855">
    <property type="entry name" value="LRR_8"/>
    <property type="match status" value="3"/>
</dbReference>
<evidence type="ECO:0000256" key="3">
    <source>
        <dbReference type="ARBA" id="ARBA00022588"/>
    </source>
</evidence>
<dbReference type="GO" id="GO:0007165">
    <property type="term" value="P:signal transduction"/>
    <property type="evidence" value="ECO:0007669"/>
    <property type="project" value="InterPro"/>
</dbReference>
<reference evidence="17" key="1">
    <citation type="submission" date="2025-08" db="UniProtKB">
        <authorList>
            <consortium name="RefSeq"/>
        </authorList>
    </citation>
    <scope>IDENTIFICATION</scope>
    <source>
        <tissue evidence="17">Whole sample</tissue>
    </source>
</reference>
<comment type="similarity">
    <text evidence="2">Belongs to the Toll-like receptor family.</text>
</comment>
<dbReference type="SMART" id="SM00082">
    <property type="entry name" value="LRRCT"/>
    <property type="match status" value="1"/>
</dbReference>
<keyword evidence="9 13" id="KW-1133">Transmembrane helix</keyword>
<dbReference type="InterPro" id="IPR032675">
    <property type="entry name" value="LRR_dom_sf"/>
</dbReference>
<dbReference type="Pfam" id="PF01582">
    <property type="entry name" value="TIR"/>
    <property type="match status" value="1"/>
</dbReference>
<sequence>MLLTSVMTPGRIFKVMFVLCVSFTQWSISISQCPKQFCTCTGKRVACVKHERHLRFIPSLPKHTEVLVFTGNFLPIISQETFRNISGLRLRELSLGGNKIRNISSDAFEVLKSLIFLDLSGNQFPVSILQESFHGLRHTKLKKLYLIEMALPDLPSDMFKHLQNVSTLHGISLNFNKLQNFVGSVFSVLKGLRYIGLNNNSITNVDFRGSNVEVIRFRSNKLKQVPVFCDETGRPLAPSLRVLDLGDNHISEINKLQFRGSCLPKLRNLTLDGNYFRTVPNNTFSDLPSLVRLSIKYLLSYKIVFETTCFNSSSLRLLYIANHMDMFPDQPVSLTPSSDYKNIFRFCRGLNVLDMTRIRLTTNDGVKLYELLRHLTNLTKLVLQSTSVLTLPEHLFSRMPFLAALHLDHCLLSQWRKGVFQNVSSIKTLYLDHNGIAIINQTSFPPELLRSLKHLSLFANPFLCTCDLVWFSQWIKNNSKVLFLWPYNYKCKSPKEWAGKLLSEFSLSYSYCHPLSPYVIAAAATGAALALLFLVGGVLYRYRWHLKYYIYLMRAKKRGYEALSGDDDFIYDVFVAYHSDDRVWVISELIPCLEKKEKLRLCLQDRDFEVGKLIVDNITEKIHGSRKVLLLLSNNFIQSQWCKFEMTMAHGRSVEEDRTSSLVVVVLGNIDTQNMCNSLHVLLKTTSFMEWSNEKSAKELFWKRLVASIKP</sequence>
<dbReference type="AlphaFoldDB" id="A0A8B8DJD0"/>
<dbReference type="SUPFAM" id="SSF52058">
    <property type="entry name" value="L domain-like"/>
    <property type="match status" value="2"/>
</dbReference>
<keyword evidence="16" id="KW-1185">Reference proteome</keyword>
<name>A0A8B8DJD0_CRAVI</name>
<keyword evidence="5 13" id="KW-0812">Transmembrane</keyword>
<dbReference type="FunFam" id="3.40.50.10140:FF:000001">
    <property type="entry name" value="Toll-like receptor 2"/>
    <property type="match status" value="1"/>
</dbReference>
<evidence type="ECO:0000313" key="17">
    <source>
        <dbReference type="RefSeq" id="XP_022327704.1"/>
    </source>
</evidence>
<gene>
    <name evidence="17" type="primary">LOC111127016</name>
</gene>
<dbReference type="PROSITE" id="PS50104">
    <property type="entry name" value="TIR"/>
    <property type="match status" value="1"/>
</dbReference>
<evidence type="ECO:0000256" key="10">
    <source>
        <dbReference type="ARBA" id="ARBA00023136"/>
    </source>
</evidence>
<protein>
    <submittedName>
        <fullName evidence="17">Toll-like receptor 13</fullName>
    </submittedName>
</protein>
<proteinExistence type="inferred from homology"/>
<dbReference type="InterPro" id="IPR000483">
    <property type="entry name" value="Cys-rich_flank_reg_C"/>
</dbReference>
<dbReference type="PRINTS" id="PR01537">
    <property type="entry name" value="INTRLKN1R1F"/>
</dbReference>
<dbReference type="GO" id="GO:0045087">
    <property type="term" value="P:innate immune response"/>
    <property type="evidence" value="ECO:0007669"/>
    <property type="project" value="UniProtKB-KW"/>
</dbReference>
<organism evidence="16 17">
    <name type="scientific">Crassostrea virginica</name>
    <name type="common">Eastern oyster</name>
    <dbReference type="NCBI Taxonomy" id="6565"/>
    <lineage>
        <taxon>Eukaryota</taxon>
        <taxon>Metazoa</taxon>
        <taxon>Spiralia</taxon>
        <taxon>Lophotrochozoa</taxon>
        <taxon>Mollusca</taxon>
        <taxon>Bivalvia</taxon>
        <taxon>Autobranchia</taxon>
        <taxon>Pteriomorphia</taxon>
        <taxon>Ostreida</taxon>
        <taxon>Ostreoidea</taxon>
        <taxon>Ostreidae</taxon>
        <taxon>Crassostrea</taxon>
    </lineage>
</organism>
<dbReference type="Gene3D" id="3.80.10.10">
    <property type="entry name" value="Ribonuclease Inhibitor"/>
    <property type="match status" value="3"/>
</dbReference>
<evidence type="ECO:0000256" key="6">
    <source>
        <dbReference type="ARBA" id="ARBA00022729"/>
    </source>
</evidence>
<feature type="domain" description="TIR" evidence="15">
    <location>
        <begin position="569"/>
        <end position="709"/>
    </location>
</feature>
<keyword evidence="6 14" id="KW-0732">Signal</keyword>
<accession>A0A8B8DJD0</accession>
<dbReference type="OrthoDB" id="6134202at2759"/>
<evidence type="ECO:0000256" key="9">
    <source>
        <dbReference type="ARBA" id="ARBA00022989"/>
    </source>
</evidence>
<dbReference type="PANTHER" id="PTHR24365:SF530">
    <property type="entry name" value="MSTPROX-RELATED"/>
    <property type="match status" value="1"/>
</dbReference>
<evidence type="ECO:0000256" key="7">
    <source>
        <dbReference type="ARBA" id="ARBA00022737"/>
    </source>
</evidence>
<dbReference type="KEGG" id="cvn:111127016"/>
<keyword evidence="4" id="KW-0433">Leucine-rich repeat</keyword>
<evidence type="ECO:0000259" key="15">
    <source>
        <dbReference type="PROSITE" id="PS50104"/>
    </source>
</evidence>
<keyword evidence="11" id="KW-0675">Receptor</keyword>
<evidence type="ECO:0000256" key="2">
    <source>
        <dbReference type="ARBA" id="ARBA00009634"/>
    </source>
</evidence>
<keyword evidence="10 13" id="KW-0472">Membrane</keyword>
<evidence type="ECO:0000256" key="5">
    <source>
        <dbReference type="ARBA" id="ARBA00022692"/>
    </source>
</evidence>
<dbReference type="InterPro" id="IPR003591">
    <property type="entry name" value="Leu-rich_rpt_typical-subtyp"/>
</dbReference>
<keyword evidence="7" id="KW-0677">Repeat</keyword>
<dbReference type="Gene3D" id="3.40.50.10140">
    <property type="entry name" value="Toll/interleukin-1 receptor homology (TIR) domain"/>
    <property type="match status" value="1"/>
</dbReference>
<dbReference type="PROSITE" id="PS51450">
    <property type="entry name" value="LRR"/>
    <property type="match status" value="2"/>
</dbReference>
<keyword evidence="12" id="KW-0325">Glycoprotein</keyword>
<dbReference type="InterPro" id="IPR000157">
    <property type="entry name" value="TIR_dom"/>
</dbReference>
<evidence type="ECO:0000256" key="4">
    <source>
        <dbReference type="ARBA" id="ARBA00022614"/>
    </source>
</evidence>
<dbReference type="GO" id="GO:0038023">
    <property type="term" value="F:signaling receptor activity"/>
    <property type="evidence" value="ECO:0007669"/>
    <property type="project" value="TreeGrafter"/>
</dbReference>
<evidence type="ECO:0000256" key="12">
    <source>
        <dbReference type="ARBA" id="ARBA00023180"/>
    </source>
</evidence>
<feature type="transmembrane region" description="Helical" evidence="13">
    <location>
        <begin position="518"/>
        <end position="540"/>
    </location>
</feature>
<dbReference type="SMART" id="SM00369">
    <property type="entry name" value="LRR_TYP"/>
    <property type="match status" value="8"/>
</dbReference>
<dbReference type="SUPFAM" id="SSF52200">
    <property type="entry name" value="Toll/Interleukin receptor TIR domain"/>
    <property type="match status" value="1"/>
</dbReference>
<dbReference type="GO" id="GO:0005886">
    <property type="term" value="C:plasma membrane"/>
    <property type="evidence" value="ECO:0007669"/>
    <property type="project" value="TreeGrafter"/>
</dbReference>
<keyword evidence="8" id="KW-0391">Immunity</keyword>
<evidence type="ECO:0000256" key="13">
    <source>
        <dbReference type="SAM" id="Phobius"/>
    </source>
</evidence>
<dbReference type="PANTHER" id="PTHR24365">
    <property type="entry name" value="TOLL-LIKE RECEPTOR"/>
    <property type="match status" value="1"/>
</dbReference>